<name>A0A853FU80_9BURK</name>
<keyword evidence="6" id="KW-1185">Reference proteome</keyword>
<dbReference type="Proteomes" id="UP000559809">
    <property type="component" value="Unassembled WGS sequence"/>
</dbReference>
<evidence type="ECO:0000313" key="5">
    <source>
        <dbReference type="EMBL" id="NYT47747.1"/>
    </source>
</evidence>
<evidence type="ECO:0000259" key="3">
    <source>
        <dbReference type="Pfam" id="PF13005"/>
    </source>
</evidence>
<dbReference type="InterPro" id="IPR052344">
    <property type="entry name" value="Transposase-related"/>
</dbReference>
<gene>
    <name evidence="5" type="ORF">H0A72_00325</name>
</gene>
<dbReference type="InterPro" id="IPR004291">
    <property type="entry name" value="Transposase_IS66_central"/>
</dbReference>
<feature type="compositionally biased region" description="Basic and acidic residues" evidence="1">
    <location>
        <begin position="96"/>
        <end position="105"/>
    </location>
</feature>
<feature type="region of interest" description="Disordered" evidence="1">
    <location>
        <begin position="96"/>
        <end position="138"/>
    </location>
</feature>
<feature type="compositionally biased region" description="Basic and acidic residues" evidence="1">
    <location>
        <begin position="123"/>
        <end position="133"/>
    </location>
</feature>
<dbReference type="EMBL" id="JACCEM010000001">
    <property type="protein sequence ID" value="NYT47747.1"/>
    <property type="molecule type" value="Genomic_DNA"/>
</dbReference>
<dbReference type="InterPro" id="IPR024463">
    <property type="entry name" value="Transposase_TnpC_homeodom"/>
</dbReference>
<dbReference type="PANTHER" id="PTHR33678:SF1">
    <property type="entry name" value="BLL1576 PROTEIN"/>
    <property type="match status" value="1"/>
</dbReference>
<dbReference type="Pfam" id="PF03050">
    <property type="entry name" value="DDE_Tnp_IS66"/>
    <property type="match status" value="1"/>
</dbReference>
<feature type="compositionally biased region" description="Pro residues" evidence="1">
    <location>
        <begin position="110"/>
        <end position="119"/>
    </location>
</feature>
<dbReference type="Pfam" id="PF13005">
    <property type="entry name" value="zf-IS66"/>
    <property type="match status" value="1"/>
</dbReference>
<dbReference type="Pfam" id="PF13007">
    <property type="entry name" value="LZ_Tnp_IS66"/>
    <property type="match status" value="1"/>
</dbReference>
<organism evidence="5 6">
    <name type="scientific">Parapusillimonas granuli</name>
    <dbReference type="NCBI Taxonomy" id="380911"/>
    <lineage>
        <taxon>Bacteria</taxon>
        <taxon>Pseudomonadati</taxon>
        <taxon>Pseudomonadota</taxon>
        <taxon>Betaproteobacteria</taxon>
        <taxon>Burkholderiales</taxon>
        <taxon>Alcaligenaceae</taxon>
        <taxon>Parapusillimonas</taxon>
    </lineage>
</organism>
<feature type="domain" description="Transposase IS66 zinc-finger binding" evidence="3">
    <location>
        <begin position="135"/>
        <end position="179"/>
    </location>
</feature>
<feature type="domain" description="Transposase TnpC homeodomain" evidence="4">
    <location>
        <begin position="58"/>
        <end position="126"/>
    </location>
</feature>
<dbReference type="AlphaFoldDB" id="A0A853FU80"/>
<proteinExistence type="predicted"/>
<protein>
    <submittedName>
        <fullName evidence="5">IS66 family transposase</fullName>
    </submittedName>
</protein>
<comment type="caution">
    <text evidence="5">The sequence shown here is derived from an EMBL/GenBank/DDBJ whole genome shotgun (WGS) entry which is preliminary data.</text>
</comment>
<feature type="domain" description="Transposase IS66 central" evidence="2">
    <location>
        <begin position="193"/>
        <end position="436"/>
    </location>
</feature>
<dbReference type="PANTHER" id="PTHR33678">
    <property type="entry name" value="BLL1576 PROTEIN"/>
    <property type="match status" value="1"/>
</dbReference>
<dbReference type="InterPro" id="IPR024474">
    <property type="entry name" value="Znf_dom_IS66"/>
</dbReference>
<evidence type="ECO:0000259" key="2">
    <source>
        <dbReference type="Pfam" id="PF03050"/>
    </source>
</evidence>
<evidence type="ECO:0000256" key="1">
    <source>
        <dbReference type="SAM" id="MobiDB-lite"/>
    </source>
</evidence>
<dbReference type="NCBIfam" id="NF033517">
    <property type="entry name" value="transpos_IS66"/>
    <property type="match status" value="1"/>
</dbReference>
<evidence type="ECO:0000313" key="6">
    <source>
        <dbReference type="Proteomes" id="UP000559809"/>
    </source>
</evidence>
<evidence type="ECO:0000259" key="4">
    <source>
        <dbReference type="Pfam" id="PF13007"/>
    </source>
</evidence>
<accession>A0A853FU80</accession>
<reference evidence="5 6" key="1">
    <citation type="submission" date="2020-07" db="EMBL/GenBank/DDBJ databases">
        <title>Taxonomic revisions and descriptions of new bacterial species based on genomic comparisons in the high-G+C-content subgroup of the family Alcaligenaceae.</title>
        <authorList>
            <person name="Szabo A."/>
            <person name="Felfoldi T."/>
        </authorList>
    </citation>
    <scope>NUCLEOTIDE SEQUENCE [LARGE SCALE GENOMIC DNA]</scope>
    <source>
        <strain evidence="5 6">LMG 24012</strain>
    </source>
</reference>
<sequence>MQNPVSRPTKLDTLRAAIASTGGQTALLQTLLEELEATRAERDALRQEKHGDKLEIERLTLLLEKLKRMLFGRKSEKLLRQIEQLELELEEAYISEGEREEKREAQPAAKPSPRPPRQPLPDHLPRATKEHLPADTQCPDCGGTWKRLSEDVSEVLDLVRVRFHVVRHVRPRLACACCDRIMQAPAGSRPIARSYAGPALLAHIATAKYLDHAPLYRQAQAYAREGVPISESTLGDWIGAMHELLRPLTDALRRHVFAAQKIHTDDTPIAVLSPGTGKTRQARLWTYVRDDRPHGGVLPPAAWYRYSPDRKGIHPQTHLKDYSGILQADAFAGYNAVYETGRVLEAGCWAHARRHFYDIHEKRPSAITTHALETIAELYRIEGEIRGKPPDERRAVRQVQSAPIVHALHAWLKEQLATVAKKSVTADAINYALNQW</sequence>